<dbReference type="Pfam" id="PF02021">
    <property type="entry name" value="UPF0102"/>
    <property type="match status" value="1"/>
</dbReference>
<dbReference type="InterPro" id="IPR003509">
    <property type="entry name" value="UPF0102_YraN-like"/>
</dbReference>
<evidence type="ECO:0000313" key="3">
    <source>
        <dbReference type="EMBL" id="MBP2020318.1"/>
    </source>
</evidence>
<dbReference type="NCBIfam" id="NF009154">
    <property type="entry name" value="PRK12497.3-3"/>
    <property type="match status" value="1"/>
</dbReference>
<dbReference type="NCBIfam" id="TIGR00252">
    <property type="entry name" value="YraN family protein"/>
    <property type="match status" value="1"/>
</dbReference>
<dbReference type="NCBIfam" id="NF009150">
    <property type="entry name" value="PRK12497.1-3"/>
    <property type="match status" value="1"/>
</dbReference>
<name>A0ABS4JXR9_9CLOT</name>
<keyword evidence="3" id="KW-0540">Nuclease</keyword>
<comment type="caution">
    <text evidence="3">The sequence shown here is derived from an EMBL/GenBank/DDBJ whole genome shotgun (WGS) entry which is preliminary data.</text>
</comment>
<evidence type="ECO:0000256" key="1">
    <source>
        <dbReference type="ARBA" id="ARBA00006738"/>
    </source>
</evidence>
<dbReference type="RefSeq" id="WP_021282014.1">
    <property type="nucleotide sequence ID" value="NZ_JAGGLL010000001.1"/>
</dbReference>
<gene>
    <name evidence="3" type="ORF">J2Z44_000099</name>
</gene>
<dbReference type="Proteomes" id="UP001519308">
    <property type="component" value="Unassembled WGS sequence"/>
</dbReference>
<keyword evidence="3" id="KW-0255">Endonuclease</keyword>
<dbReference type="CDD" id="cd20736">
    <property type="entry name" value="PoNe_Nuclease"/>
    <property type="match status" value="1"/>
</dbReference>
<proteinExistence type="inferred from homology"/>
<dbReference type="PANTHER" id="PTHR34039">
    <property type="entry name" value="UPF0102 PROTEIN YRAN"/>
    <property type="match status" value="1"/>
</dbReference>
<comment type="similarity">
    <text evidence="1 2">Belongs to the UPF0102 family.</text>
</comment>
<dbReference type="InterPro" id="IPR011856">
    <property type="entry name" value="tRNA_endonuc-like_dom_sf"/>
</dbReference>
<sequence>MGVLNKSIGSYGESIAENYLKEMGYTILERNFKCKIGEIDIIAKDNKYICFVEVKTRYGSLYGSPGESVTNLKQYKINKTAQFYILKKKLHKFSFRFDVIEVILNNEDDNYSIKLIKDAFQVS</sequence>
<reference evidence="3 4" key="1">
    <citation type="submission" date="2021-03" db="EMBL/GenBank/DDBJ databases">
        <title>Genomic Encyclopedia of Type Strains, Phase IV (KMG-IV): sequencing the most valuable type-strain genomes for metagenomic binning, comparative biology and taxonomic classification.</title>
        <authorList>
            <person name="Goeker M."/>
        </authorList>
    </citation>
    <scope>NUCLEOTIDE SEQUENCE [LARGE SCALE GENOMIC DNA]</scope>
    <source>
        <strain evidence="3 4">DSM 28650</strain>
    </source>
</reference>
<dbReference type="PANTHER" id="PTHR34039:SF1">
    <property type="entry name" value="UPF0102 PROTEIN YRAN"/>
    <property type="match status" value="1"/>
</dbReference>
<dbReference type="GO" id="GO:0004519">
    <property type="term" value="F:endonuclease activity"/>
    <property type="evidence" value="ECO:0007669"/>
    <property type="project" value="UniProtKB-KW"/>
</dbReference>
<keyword evidence="4" id="KW-1185">Reference proteome</keyword>
<dbReference type="HAMAP" id="MF_00048">
    <property type="entry name" value="UPF0102"/>
    <property type="match status" value="1"/>
</dbReference>
<accession>A0ABS4JXR9</accession>
<evidence type="ECO:0000256" key="2">
    <source>
        <dbReference type="HAMAP-Rule" id="MF_00048"/>
    </source>
</evidence>
<protein>
    <recommendedName>
        <fullName evidence="2">UPF0102 protein J2Z44_000099</fullName>
    </recommendedName>
</protein>
<dbReference type="InterPro" id="IPR011335">
    <property type="entry name" value="Restrct_endonuc-II-like"/>
</dbReference>
<organism evidence="3 4">
    <name type="scientific">Clostridium punense</name>
    <dbReference type="NCBI Taxonomy" id="1054297"/>
    <lineage>
        <taxon>Bacteria</taxon>
        <taxon>Bacillati</taxon>
        <taxon>Bacillota</taxon>
        <taxon>Clostridia</taxon>
        <taxon>Eubacteriales</taxon>
        <taxon>Clostridiaceae</taxon>
        <taxon>Clostridium</taxon>
    </lineage>
</organism>
<evidence type="ECO:0000313" key="4">
    <source>
        <dbReference type="Proteomes" id="UP001519308"/>
    </source>
</evidence>
<dbReference type="Gene3D" id="3.40.1350.10">
    <property type="match status" value="1"/>
</dbReference>
<dbReference type="EMBL" id="JAGGLL010000001">
    <property type="protein sequence ID" value="MBP2020318.1"/>
    <property type="molecule type" value="Genomic_DNA"/>
</dbReference>
<keyword evidence="3" id="KW-0378">Hydrolase</keyword>
<dbReference type="SUPFAM" id="SSF52980">
    <property type="entry name" value="Restriction endonuclease-like"/>
    <property type="match status" value="1"/>
</dbReference>